<evidence type="ECO:0000313" key="2">
    <source>
        <dbReference type="Proteomes" id="UP000234681"/>
    </source>
</evidence>
<protein>
    <submittedName>
        <fullName evidence="1">RCG42405</fullName>
    </submittedName>
</protein>
<dbReference type="EMBL" id="CH474104">
    <property type="protein sequence ID" value="EDL84880.1"/>
    <property type="molecule type" value="Genomic_DNA"/>
</dbReference>
<dbReference type="Proteomes" id="UP000234681">
    <property type="component" value="Chromosome 7"/>
</dbReference>
<reference evidence="1 2" key="1">
    <citation type="submission" date="2005-09" db="EMBL/GenBank/DDBJ databases">
        <authorList>
            <person name="Mural R.J."/>
            <person name="Li P.W."/>
            <person name="Adams M.D."/>
            <person name="Amanatides P.G."/>
            <person name="Baden-Tillson H."/>
            <person name="Barnstead M."/>
            <person name="Chin S.H."/>
            <person name="Dew I."/>
            <person name="Evans C.A."/>
            <person name="Ferriera S."/>
            <person name="Flanigan M."/>
            <person name="Fosler C."/>
            <person name="Glodek A."/>
            <person name="Gu Z."/>
            <person name="Holt R.A."/>
            <person name="Jennings D."/>
            <person name="Kraft C.L."/>
            <person name="Lu F."/>
            <person name="Nguyen T."/>
            <person name="Nusskern D.R."/>
            <person name="Pfannkoch C.M."/>
            <person name="Sitter C."/>
            <person name="Sutton G.G."/>
            <person name="Venter J.C."/>
            <person name="Wang Z."/>
            <person name="Woodage T."/>
            <person name="Zheng X.H."/>
            <person name="Zhong F."/>
        </authorList>
    </citation>
    <scope>NUCLEOTIDE SEQUENCE [LARGE SCALE GENOMIC DNA]</scope>
    <source>
        <strain>BN</strain>
        <strain evidence="2">Sprague-Dawley</strain>
    </source>
</reference>
<sequence length="62" mass="6939">MKMRITEAFDRCQLEGTEAISPCLHSKQSPLGVLGTSEKSREMLRWPGLLSGLSSHRELHTT</sequence>
<proteinExistence type="predicted"/>
<name>A6KSB2_RAT</name>
<dbReference type="AlphaFoldDB" id="A6KSB2"/>
<gene>
    <name evidence="1" type="ORF">rCG_42405</name>
</gene>
<organism evidence="1 2">
    <name type="scientific">Rattus norvegicus</name>
    <name type="common">Rat</name>
    <dbReference type="NCBI Taxonomy" id="10116"/>
    <lineage>
        <taxon>Eukaryota</taxon>
        <taxon>Metazoa</taxon>
        <taxon>Chordata</taxon>
        <taxon>Craniata</taxon>
        <taxon>Vertebrata</taxon>
        <taxon>Euteleostomi</taxon>
        <taxon>Mammalia</taxon>
        <taxon>Eutheria</taxon>
        <taxon>Euarchontoglires</taxon>
        <taxon>Glires</taxon>
        <taxon>Rodentia</taxon>
        <taxon>Myomorpha</taxon>
        <taxon>Muroidea</taxon>
        <taxon>Muridae</taxon>
        <taxon>Murinae</taxon>
        <taxon>Rattus</taxon>
    </lineage>
</organism>
<evidence type="ECO:0000313" key="1">
    <source>
        <dbReference type="EMBL" id="EDL84880.1"/>
    </source>
</evidence>
<accession>A6KSB2</accession>